<keyword evidence="3" id="KW-0670">Pyruvate</keyword>
<keyword evidence="1 3" id="KW-0413">Isomerase</keyword>
<dbReference type="SUPFAM" id="SSF51658">
    <property type="entry name" value="Xylose isomerase-like"/>
    <property type="match status" value="1"/>
</dbReference>
<evidence type="ECO:0000313" key="5">
    <source>
        <dbReference type="Proteomes" id="UP000264179"/>
    </source>
</evidence>
<evidence type="ECO:0000313" key="3">
    <source>
        <dbReference type="EMBL" id="HBV00652.1"/>
    </source>
</evidence>
<dbReference type="Proteomes" id="UP000264753">
    <property type="component" value="Unassembled WGS sequence"/>
</dbReference>
<accession>A0A358HZQ7</accession>
<dbReference type="RefSeq" id="WP_277277130.1">
    <property type="nucleotide sequence ID" value="NZ_DOOG01000179.1"/>
</dbReference>
<dbReference type="AlphaFoldDB" id="A0A358HZQ7"/>
<dbReference type="Pfam" id="PF01261">
    <property type="entry name" value="AP_endonuc_2"/>
    <property type="match status" value="1"/>
</dbReference>
<dbReference type="Proteomes" id="UP000264179">
    <property type="component" value="Unassembled WGS sequence"/>
</dbReference>
<dbReference type="EMBL" id="DOOG01000179">
    <property type="protein sequence ID" value="HBV00652.1"/>
    <property type="molecule type" value="Genomic_DNA"/>
</dbReference>
<feature type="non-terminal residue" evidence="3">
    <location>
        <position position="203"/>
    </location>
</feature>
<sequence length="203" mass="22184">MPRFAANLSFLFADLPFEKRFAAAAEAGFVGVEYIGAYDVPMATAKSLLTDNGLEQALFNLPLGDWDAGDRGLACRPGREDEFRDSVVKGLDYAAATNCKMLHCMAGVMGKDEDAGEIARLYCDNLLYAADLADQAGVDILIEPINPMDMPGYLLNSVEQAAVILKQLDHPRLALQFDIYHAQIVGGNIAARLDQYLEITRHV</sequence>
<reference evidence="5 6" key="1">
    <citation type="journal article" date="2018" name="Nat. Biotechnol.">
        <title>A standardized bacterial taxonomy based on genome phylogeny substantially revises the tree of life.</title>
        <authorList>
            <person name="Parks D.H."/>
            <person name="Chuvochina M."/>
            <person name="Waite D.W."/>
            <person name="Rinke C."/>
            <person name="Skarshewski A."/>
            <person name="Chaumeil P.A."/>
            <person name="Hugenholtz P."/>
        </authorList>
    </citation>
    <scope>NUCLEOTIDE SEQUENCE [LARGE SCALE GENOMIC DNA]</scope>
    <source>
        <strain evidence="3">UBA8707</strain>
        <strain evidence="4">UBA9881</strain>
    </source>
</reference>
<dbReference type="STRING" id="168935.AUP42_02805"/>
<dbReference type="EMBL" id="DPOP01000072">
    <property type="protein sequence ID" value="HCW67099.1"/>
    <property type="molecule type" value="Genomic_DNA"/>
</dbReference>
<dbReference type="InterPro" id="IPR036237">
    <property type="entry name" value="Xyl_isomerase-like_sf"/>
</dbReference>
<evidence type="ECO:0000259" key="2">
    <source>
        <dbReference type="Pfam" id="PF01261"/>
    </source>
</evidence>
<proteinExistence type="predicted"/>
<dbReference type="InterPro" id="IPR050417">
    <property type="entry name" value="Sugar_Epim/Isomerase"/>
</dbReference>
<dbReference type="InterPro" id="IPR013022">
    <property type="entry name" value="Xyl_isomerase-like_TIM-brl"/>
</dbReference>
<protein>
    <submittedName>
        <fullName evidence="3">Hydroxypyruvate isomerase</fullName>
    </submittedName>
</protein>
<organism evidence="3 6">
    <name type="scientific">Thalassospira lucentensis</name>
    <dbReference type="NCBI Taxonomy" id="168935"/>
    <lineage>
        <taxon>Bacteria</taxon>
        <taxon>Pseudomonadati</taxon>
        <taxon>Pseudomonadota</taxon>
        <taxon>Alphaproteobacteria</taxon>
        <taxon>Rhodospirillales</taxon>
        <taxon>Thalassospiraceae</taxon>
        <taxon>Thalassospira</taxon>
    </lineage>
</organism>
<feature type="domain" description="Xylose isomerase-like TIM barrel" evidence="2">
    <location>
        <begin position="21"/>
        <end position="189"/>
    </location>
</feature>
<dbReference type="PANTHER" id="PTHR43489">
    <property type="entry name" value="ISOMERASE"/>
    <property type="match status" value="1"/>
</dbReference>
<dbReference type="GO" id="GO:0008903">
    <property type="term" value="F:hydroxypyruvate isomerase activity"/>
    <property type="evidence" value="ECO:0007669"/>
    <property type="project" value="TreeGrafter"/>
</dbReference>
<evidence type="ECO:0000313" key="6">
    <source>
        <dbReference type="Proteomes" id="UP000264753"/>
    </source>
</evidence>
<gene>
    <name evidence="3" type="ORF">DEF21_22515</name>
    <name evidence="4" type="ORF">DHR80_07775</name>
</gene>
<comment type="caution">
    <text evidence="3">The sequence shown here is derived from an EMBL/GenBank/DDBJ whole genome shotgun (WGS) entry which is preliminary data.</text>
</comment>
<dbReference type="GO" id="GO:0046487">
    <property type="term" value="P:glyoxylate metabolic process"/>
    <property type="evidence" value="ECO:0007669"/>
    <property type="project" value="TreeGrafter"/>
</dbReference>
<evidence type="ECO:0000313" key="4">
    <source>
        <dbReference type="EMBL" id="HCW67099.1"/>
    </source>
</evidence>
<dbReference type="Gene3D" id="3.20.20.150">
    <property type="entry name" value="Divalent-metal-dependent TIM barrel enzymes"/>
    <property type="match status" value="1"/>
</dbReference>
<evidence type="ECO:0000256" key="1">
    <source>
        <dbReference type="ARBA" id="ARBA00023235"/>
    </source>
</evidence>
<dbReference type="PANTHER" id="PTHR43489:SF6">
    <property type="entry name" value="HYDROXYPYRUVATE ISOMERASE-RELATED"/>
    <property type="match status" value="1"/>
</dbReference>
<name>A0A358HZQ7_9PROT</name>